<evidence type="ECO:0000313" key="3">
    <source>
        <dbReference type="EMBL" id="SFR97542.1"/>
    </source>
</evidence>
<evidence type="ECO:0000313" key="4">
    <source>
        <dbReference type="Proteomes" id="UP000198824"/>
    </source>
</evidence>
<dbReference type="Proteomes" id="UP000198824">
    <property type="component" value="Unassembled WGS sequence"/>
</dbReference>
<gene>
    <name evidence="3" type="ORF">SAMN05192580_2177</name>
</gene>
<dbReference type="InterPro" id="IPR041657">
    <property type="entry name" value="HTH_17"/>
</dbReference>
<name>A0A1I6L279_9SPHN</name>
<evidence type="ECO:0000256" key="1">
    <source>
        <dbReference type="SAM" id="MobiDB-lite"/>
    </source>
</evidence>
<dbReference type="InterPro" id="IPR010093">
    <property type="entry name" value="SinI_DNA-bd"/>
</dbReference>
<dbReference type="AlphaFoldDB" id="A0A1I6L279"/>
<proteinExistence type="predicted"/>
<dbReference type="GO" id="GO:0003677">
    <property type="term" value="F:DNA binding"/>
    <property type="evidence" value="ECO:0007669"/>
    <property type="project" value="InterPro"/>
</dbReference>
<sequence length="114" mass="12322">MSARHRNFLLNSEHSSISAPAGKISLNFGHSSGTTTREHWRAVTKGRGVAVKTGRPDMEPVTVTVEGARKALGIGTTKIYELISAGKLRTVKLGRRTLVRTDSIRALVDQLEAA</sequence>
<organism evidence="3 4">
    <name type="scientific">Sphingomonas jatrophae</name>
    <dbReference type="NCBI Taxonomy" id="1166337"/>
    <lineage>
        <taxon>Bacteria</taxon>
        <taxon>Pseudomonadati</taxon>
        <taxon>Pseudomonadota</taxon>
        <taxon>Alphaproteobacteria</taxon>
        <taxon>Sphingomonadales</taxon>
        <taxon>Sphingomonadaceae</taxon>
        <taxon>Sphingomonas</taxon>
    </lineage>
</organism>
<accession>A0A1I6L279</accession>
<feature type="region of interest" description="Disordered" evidence="1">
    <location>
        <begin position="21"/>
        <end position="40"/>
    </location>
</feature>
<reference evidence="3 4" key="1">
    <citation type="submission" date="2016-10" db="EMBL/GenBank/DDBJ databases">
        <authorList>
            <person name="de Groot N.N."/>
        </authorList>
    </citation>
    <scope>NUCLEOTIDE SEQUENCE [LARGE SCALE GENOMIC DNA]</scope>
    <source>
        <strain evidence="3 4">S5-249</strain>
    </source>
</reference>
<dbReference type="Pfam" id="PF12728">
    <property type="entry name" value="HTH_17"/>
    <property type="match status" value="1"/>
</dbReference>
<dbReference type="STRING" id="1166337.SAMN05192580_2177"/>
<protein>
    <submittedName>
        <fullName evidence="3">DNA binding domain-containing protein, excisionase family</fullName>
    </submittedName>
</protein>
<evidence type="ECO:0000259" key="2">
    <source>
        <dbReference type="Pfam" id="PF12728"/>
    </source>
</evidence>
<dbReference type="EMBL" id="FOZG01000002">
    <property type="protein sequence ID" value="SFR97542.1"/>
    <property type="molecule type" value="Genomic_DNA"/>
</dbReference>
<feature type="domain" description="Helix-turn-helix" evidence="2">
    <location>
        <begin position="64"/>
        <end position="109"/>
    </location>
</feature>
<keyword evidence="4" id="KW-1185">Reference proteome</keyword>
<dbReference type="NCBIfam" id="TIGR01764">
    <property type="entry name" value="excise"/>
    <property type="match status" value="1"/>
</dbReference>